<sequence length="288" mass="31511">MALERVEVRRAAPSVSGRRRLSHALTHAALIVAVFLVAVPLLFALVKATQPSDQVITPNLLPGGAFFTNLGRVWTEANLGRYMLNSLIVTVAVVVGKTILSVLAALAFVYFRFPLRSLTFALVLFTLMLPTELLIVALFDLVSTRLGWANSYLAIIVPFLASATGTFLFRQHFLNIPTSLADAARIDGCGPLLFLRHVLLPLSLNTIGALAVIQFVYVWDQYLWPLVIMQSDERQVVQVGLRKLIDVGGQTDWGAVMAGAIVTLLPPLLVFTVLQEQFSKGFALGQDK</sequence>
<evidence type="ECO:0000313" key="10">
    <source>
        <dbReference type="Proteomes" id="UP000236569"/>
    </source>
</evidence>
<dbReference type="GO" id="GO:0055085">
    <property type="term" value="P:transmembrane transport"/>
    <property type="evidence" value="ECO:0007669"/>
    <property type="project" value="InterPro"/>
</dbReference>
<keyword evidence="3" id="KW-1003">Cell membrane</keyword>
<dbReference type="PANTHER" id="PTHR43744">
    <property type="entry name" value="ABC TRANSPORTER PERMEASE PROTEIN MG189-RELATED-RELATED"/>
    <property type="match status" value="1"/>
</dbReference>
<dbReference type="Gene3D" id="1.10.3720.10">
    <property type="entry name" value="MetI-like"/>
    <property type="match status" value="1"/>
</dbReference>
<keyword evidence="5 7" id="KW-1133">Transmembrane helix</keyword>
<dbReference type="PROSITE" id="PS50928">
    <property type="entry name" value="ABC_TM1"/>
    <property type="match status" value="1"/>
</dbReference>
<dbReference type="GO" id="GO:0005886">
    <property type="term" value="C:plasma membrane"/>
    <property type="evidence" value="ECO:0007669"/>
    <property type="project" value="UniProtKB-SubCell"/>
</dbReference>
<dbReference type="SUPFAM" id="SSF161098">
    <property type="entry name" value="MetI-like"/>
    <property type="match status" value="1"/>
</dbReference>
<accession>A0A2I9CUV2</accession>
<comment type="subcellular location">
    <subcellularLocation>
        <location evidence="1 7">Cell membrane</location>
        <topology evidence="1 7">Multi-pass membrane protein</topology>
    </subcellularLocation>
</comment>
<evidence type="ECO:0000256" key="1">
    <source>
        <dbReference type="ARBA" id="ARBA00004651"/>
    </source>
</evidence>
<feature type="domain" description="ABC transmembrane type-1" evidence="8">
    <location>
        <begin position="83"/>
        <end position="274"/>
    </location>
</feature>
<keyword evidence="4 7" id="KW-0812">Transmembrane</keyword>
<dbReference type="OrthoDB" id="9787837at2"/>
<gene>
    <name evidence="9" type="ORF">DAERI_050162</name>
</gene>
<protein>
    <submittedName>
        <fullName evidence="9">Sugar ABC transporter permease</fullName>
    </submittedName>
</protein>
<dbReference type="Proteomes" id="UP000236569">
    <property type="component" value="Unassembled WGS sequence"/>
</dbReference>
<feature type="transmembrane region" description="Helical" evidence="7">
    <location>
        <begin position="87"/>
        <end position="111"/>
    </location>
</feature>
<dbReference type="Pfam" id="PF00528">
    <property type="entry name" value="BPD_transp_1"/>
    <property type="match status" value="1"/>
</dbReference>
<keyword evidence="2 7" id="KW-0813">Transport</keyword>
<dbReference type="PANTHER" id="PTHR43744:SF8">
    <property type="entry name" value="SN-GLYCEROL-3-PHOSPHATE TRANSPORT SYSTEM PERMEASE PROTEIN UGPE"/>
    <property type="match status" value="1"/>
</dbReference>
<name>A0A2I9CUV2_9DEIO</name>
<feature type="transmembrane region" description="Helical" evidence="7">
    <location>
        <begin position="21"/>
        <end position="46"/>
    </location>
</feature>
<evidence type="ECO:0000259" key="8">
    <source>
        <dbReference type="PROSITE" id="PS50928"/>
    </source>
</evidence>
<organism evidence="9 10">
    <name type="scientific">Deinococcus aerius</name>
    <dbReference type="NCBI Taxonomy" id="200253"/>
    <lineage>
        <taxon>Bacteria</taxon>
        <taxon>Thermotogati</taxon>
        <taxon>Deinococcota</taxon>
        <taxon>Deinococci</taxon>
        <taxon>Deinococcales</taxon>
        <taxon>Deinococcaceae</taxon>
        <taxon>Deinococcus</taxon>
    </lineage>
</organism>
<dbReference type="RefSeq" id="WP_103129080.1">
    <property type="nucleotide sequence ID" value="NZ_BFAG01000005.1"/>
</dbReference>
<feature type="transmembrane region" description="Helical" evidence="7">
    <location>
        <begin position="198"/>
        <end position="219"/>
    </location>
</feature>
<evidence type="ECO:0000256" key="3">
    <source>
        <dbReference type="ARBA" id="ARBA00022475"/>
    </source>
</evidence>
<feature type="transmembrane region" description="Helical" evidence="7">
    <location>
        <begin position="253"/>
        <end position="274"/>
    </location>
</feature>
<dbReference type="InterPro" id="IPR035906">
    <property type="entry name" value="MetI-like_sf"/>
</dbReference>
<proteinExistence type="inferred from homology"/>
<dbReference type="AlphaFoldDB" id="A0A2I9CUV2"/>
<dbReference type="InterPro" id="IPR000515">
    <property type="entry name" value="MetI-like"/>
</dbReference>
<evidence type="ECO:0000256" key="2">
    <source>
        <dbReference type="ARBA" id="ARBA00022448"/>
    </source>
</evidence>
<evidence type="ECO:0000256" key="4">
    <source>
        <dbReference type="ARBA" id="ARBA00022692"/>
    </source>
</evidence>
<evidence type="ECO:0000256" key="5">
    <source>
        <dbReference type="ARBA" id="ARBA00022989"/>
    </source>
</evidence>
<reference evidence="10" key="1">
    <citation type="submission" date="2018-01" db="EMBL/GenBank/DDBJ databases">
        <title>Draft Genome Sequence of the Radioresistant Bacterium Deinococcus aerius TR0125, Isolated from the Higher Atmosphere above Japan.</title>
        <authorList>
            <person name="Satoh K."/>
            <person name="Arai H."/>
            <person name="Sanzen T."/>
            <person name="Kawaguchi Y."/>
            <person name="Hayashi H."/>
            <person name="Yokobori S."/>
            <person name="Yamagishi A."/>
            <person name="Oono Y."/>
            <person name="Narumi I."/>
        </authorList>
    </citation>
    <scope>NUCLEOTIDE SEQUENCE [LARGE SCALE GENOMIC DNA]</scope>
    <source>
        <strain evidence="10">TR0125</strain>
    </source>
</reference>
<evidence type="ECO:0000313" key="9">
    <source>
        <dbReference type="EMBL" id="GBF05653.1"/>
    </source>
</evidence>
<keyword evidence="10" id="KW-1185">Reference proteome</keyword>
<comment type="similarity">
    <text evidence="7">Belongs to the binding-protein-dependent transport system permease family.</text>
</comment>
<feature type="transmembrane region" description="Helical" evidence="7">
    <location>
        <begin position="151"/>
        <end position="169"/>
    </location>
</feature>
<dbReference type="EMBL" id="BFAG01000005">
    <property type="protein sequence ID" value="GBF05653.1"/>
    <property type="molecule type" value="Genomic_DNA"/>
</dbReference>
<evidence type="ECO:0000256" key="6">
    <source>
        <dbReference type="ARBA" id="ARBA00023136"/>
    </source>
</evidence>
<evidence type="ECO:0000256" key="7">
    <source>
        <dbReference type="RuleBase" id="RU363032"/>
    </source>
</evidence>
<comment type="caution">
    <text evidence="9">The sequence shown here is derived from an EMBL/GenBank/DDBJ whole genome shotgun (WGS) entry which is preliminary data.</text>
</comment>
<dbReference type="CDD" id="cd06261">
    <property type="entry name" value="TM_PBP2"/>
    <property type="match status" value="1"/>
</dbReference>
<keyword evidence="6 7" id="KW-0472">Membrane</keyword>
<feature type="transmembrane region" description="Helical" evidence="7">
    <location>
        <begin position="118"/>
        <end position="139"/>
    </location>
</feature>